<accession>A0A2K4MRL3</accession>
<dbReference type="Pfam" id="PF26078">
    <property type="entry name" value="Baseplate_J_M"/>
    <property type="match status" value="1"/>
</dbReference>
<dbReference type="InterPro" id="IPR058531">
    <property type="entry name" value="Baseplate_J_M"/>
</dbReference>
<dbReference type="Proteomes" id="UP000236416">
    <property type="component" value="Unassembled WGS sequence"/>
</dbReference>
<proteinExistence type="predicted"/>
<feature type="domain" description="Baseplate J-like central" evidence="2">
    <location>
        <begin position="205"/>
        <end position="287"/>
    </location>
</feature>
<dbReference type="PIRSF" id="PIRSF020481">
    <property type="entry name" value="BAP"/>
    <property type="match status" value="1"/>
</dbReference>
<dbReference type="InterPro" id="IPR006949">
    <property type="entry name" value="Barrel_Baseplate_J-like"/>
</dbReference>
<protein>
    <submittedName>
        <fullName evidence="4">Baseplate protein</fullName>
    </submittedName>
</protein>
<evidence type="ECO:0000259" key="3">
    <source>
        <dbReference type="Pfam" id="PF26079"/>
    </source>
</evidence>
<sequence length="387" mass="41570">MTQSTTDLPKFIDDDPQQIVSELITAYQNKSGKTVYPGQVERLLIDLIAYRESVTRAAFNDAGRQNLVAFARAPMLDYLGELVGVARLPAQPARCKVQFSFMPDRKQQVIIPAQTQVAGRSDFRFQTVAQQVVAPEASSVVLDVVAQLPGLAGNGYQPGEISQLVDDLGVKVTVANVDVSAGGADAEDDERLRQRIRLAPESFSVAGSAAAYRHHALRANQSIVDVAVVSASSQSVGVPPADQVPPGEVRLYPLVADGLPSDAILKAVNDTCSADRVRPLTDKVSVLKPVEFSYQVVAMLKLYPGVDAQQTKQRAKDALLAYQKQQQAQLGQDIVPSQLIAVLSVPGVYQVDLQQPTAIQQVPAHGWAHCVNGTDGISVDQKEQANG</sequence>
<name>A0A2K4MRL3_9NEIS</name>
<dbReference type="Pfam" id="PF26079">
    <property type="entry name" value="Baseplate_J_C"/>
    <property type="match status" value="1"/>
</dbReference>
<dbReference type="EMBL" id="PPTF01000018">
    <property type="protein sequence ID" value="POA99726.1"/>
    <property type="molecule type" value="Genomic_DNA"/>
</dbReference>
<reference evidence="4 5" key="1">
    <citation type="submission" date="2018-01" db="EMBL/GenBank/DDBJ databases">
        <title>Genomic Sequence of Chromobacterium MWU13-2610 from wild cranberry bogs within the Cape Cod National Seashore.</title>
        <authorList>
            <person name="O'Hara-Hanley K."/>
            <person name="Soby S."/>
            <person name="Harrison A."/>
        </authorList>
    </citation>
    <scope>NUCLEOTIDE SEQUENCE [LARGE SCALE GENOMIC DNA]</scope>
    <source>
        <strain evidence="4 5">MWU13-2610</strain>
    </source>
</reference>
<dbReference type="AlphaFoldDB" id="A0A2K4MRL3"/>
<keyword evidence="5" id="KW-1185">Reference proteome</keyword>
<evidence type="ECO:0000259" key="1">
    <source>
        <dbReference type="Pfam" id="PF04865"/>
    </source>
</evidence>
<dbReference type="PANTHER" id="PTHR35862">
    <property type="entry name" value="FELS-2 PROPHAGE PROTEIN"/>
    <property type="match status" value="1"/>
</dbReference>
<dbReference type="InterPro" id="IPR052726">
    <property type="entry name" value="Phage_Baseplate_Hub"/>
</dbReference>
<organism evidence="4 5">
    <name type="scientific">Chromobacterium sinusclupearum</name>
    <dbReference type="NCBI Taxonomy" id="2077146"/>
    <lineage>
        <taxon>Bacteria</taxon>
        <taxon>Pseudomonadati</taxon>
        <taxon>Pseudomonadota</taxon>
        <taxon>Betaproteobacteria</taxon>
        <taxon>Neisseriales</taxon>
        <taxon>Chromobacteriaceae</taxon>
        <taxon>Chromobacterium</taxon>
    </lineage>
</organism>
<dbReference type="Pfam" id="PF04865">
    <property type="entry name" value="Baseplate_J"/>
    <property type="match status" value="1"/>
</dbReference>
<dbReference type="InterPro" id="IPR058530">
    <property type="entry name" value="Baseplate_J-like_C"/>
</dbReference>
<feature type="domain" description="Baseplate J-like C-terminal" evidence="3">
    <location>
        <begin position="294"/>
        <end position="370"/>
    </location>
</feature>
<evidence type="ECO:0000259" key="2">
    <source>
        <dbReference type="Pfam" id="PF26078"/>
    </source>
</evidence>
<comment type="caution">
    <text evidence="4">The sequence shown here is derived from an EMBL/GenBank/DDBJ whole genome shotgun (WGS) entry which is preliminary data.</text>
</comment>
<dbReference type="InterPro" id="IPR014507">
    <property type="entry name" value="Baseplate_assembly_J_pred"/>
</dbReference>
<feature type="domain" description="Baseplate protein J-like barrel" evidence="1">
    <location>
        <begin position="98"/>
        <end position="183"/>
    </location>
</feature>
<dbReference type="PANTHER" id="PTHR35862:SF1">
    <property type="entry name" value="FELS-2 PROPHAGE PROTEIN"/>
    <property type="match status" value="1"/>
</dbReference>
<evidence type="ECO:0000313" key="5">
    <source>
        <dbReference type="Proteomes" id="UP000236416"/>
    </source>
</evidence>
<gene>
    <name evidence="4" type="ORF">C2134_04980</name>
</gene>
<evidence type="ECO:0000313" key="4">
    <source>
        <dbReference type="EMBL" id="POA99726.1"/>
    </source>
</evidence>
<dbReference type="RefSeq" id="WP_103318037.1">
    <property type="nucleotide sequence ID" value="NZ_PPTF01000018.1"/>
</dbReference>